<proteinExistence type="predicted"/>
<dbReference type="GO" id="GO:0005829">
    <property type="term" value="C:cytosol"/>
    <property type="evidence" value="ECO:0007669"/>
    <property type="project" value="TreeGrafter"/>
</dbReference>
<evidence type="ECO:0008006" key="3">
    <source>
        <dbReference type="Google" id="ProtNLM"/>
    </source>
</evidence>
<comment type="caution">
    <text evidence="1">The sequence shown here is derived from an EMBL/GenBank/DDBJ whole genome shotgun (WGS) entry which is preliminary data.</text>
</comment>
<dbReference type="Proteomes" id="UP000606044">
    <property type="component" value="Unassembled WGS sequence"/>
</dbReference>
<evidence type="ECO:0000313" key="1">
    <source>
        <dbReference type="EMBL" id="GGF72499.1"/>
    </source>
</evidence>
<dbReference type="PANTHER" id="PTHR37952">
    <property type="match status" value="1"/>
</dbReference>
<dbReference type="Pfam" id="PF05981">
    <property type="entry name" value="CreA"/>
    <property type="match status" value="1"/>
</dbReference>
<sequence length="204" mass="22467">MQRGTRAYIRDVPFRRALSRTVPPMTFAFRRSLKRGVLTFGCALALGFAALAPGAQAQEPDPIFKKSTVWKFLSPDDKLAVYGIDDPVVSGVACHFTTPEKGGLKGMVGLAEEVSDISLACRQIGPISIKEKFEQGDVVFRQSRSIFFKRMQIVRGCDTKRNVLVYLVYSDKLIDGSPKNSTSTVPIMPWGASTDVPKCADFVK</sequence>
<name>A0A917C863_9HYPH</name>
<dbReference type="InterPro" id="IPR010292">
    <property type="entry name" value="Uncharacterised_CreA"/>
</dbReference>
<dbReference type="EMBL" id="BMCT01000005">
    <property type="protein sequence ID" value="GGF72499.1"/>
    <property type="molecule type" value="Genomic_DNA"/>
</dbReference>
<evidence type="ECO:0000313" key="2">
    <source>
        <dbReference type="Proteomes" id="UP000606044"/>
    </source>
</evidence>
<organism evidence="1 2">
    <name type="scientific">Azorhizobium oxalatiphilum</name>
    <dbReference type="NCBI Taxonomy" id="980631"/>
    <lineage>
        <taxon>Bacteria</taxon>
        <taxon>Pseudomonadati</taxon>
        <taxon>Pseudomonadota</taxon>
        <taxon>Alphaproteobacteria</taxon>
        <taxon>Hyphomicrobiales</taxon>
        <taxon>Xanthobacteraceae</taxon>
        <taxon>Azorhizobium</taxon>
    </lineage>
</organism>
<accession>A0A917C863</accession>
<keyword evidence="2" id="KW-1185">Reference proteome</keyword>
<gene>
    <name evidence="1" type="ORF">GCM10007301_35410</name>
</gene>
<protein>
    <recommendedName>
        <fullName evidence="3">CreA protein</fullName>
    </recommendedName>
</protein>
<dbReference type="AlphaFoldDB" id="A0A917C863"/>
<reference evidence="1" key="2">
    <citation type="submission" date="2020-09" db="EMBL/GenBank/DDBJ databases">
        <authorList>
            <person name="Sun Q."/>
            <person name="Sedlacek I."/>
        </authorList>
    </citation>
    <scope>NUCLEOTIDE SEQUENCE</scope>
    <source>
        <strain evidence="1">CCM 7897</strain>
    </source>
</reference>
<dbReference type="PANTHER" id="PTHR37952:SF2">
    <property type="entry name" value="PROTEIN CREA"/>
    <property type="match status" value="1"/>
</dbReference>
<reference evidence="1" key="1">
    <citation type="journal article" date="2014" name="Int. J. Syst. Evol. Microbiol.">
        <title>Complete genome sequence of Corynebacterium casei LMG S-19264T (=DSM 44701T), isolated from a smear-ripened cheese.</title>
        <authorList>
            <consortium name="US DOE Joint Genome Institute (JGI-PGF)"/>
            <person name="Walter F."/>
            <person name="Albersmeier A."/>
            <person name="Kalinowski J."/>
            <person name="Ruckert C."/>
        </authorList>
    </citation>
    <scope>NUCLEOTIDE SEQUENCE</scope>
    <source>
        <strain evidence="1">CCM 7897</strain>
    </source>
</reference>